<feature type="compositionally biased region" description="Low complexity" evidence="1">
    <location>
        <begin position="521"/>
        <end position="534"/>
    </location>
</feature>
<proteinExistence type="predicted"/>
<dbReference type="EMBL" id="JARGDH010000004">
    <property type="protein sequence ID" value="KAL0270654.1"/>
    <property type="molecule type" value="Genomic_DNA"/>
</dbReference>
<dbReference type="EMBL" id="JARGDH010000004">
    <property type="protein sequence ID" value="KAL0270652.1"/>
    <property type="molecule type" value="Genomic_DNA"/>
</dbReference>
<dbReference type="AlphaFoldDB" id="A0AAW2HLG6"/>
<feature type="compositionally biased region" description="Polar residues" evidence="1">
    <location>
        <begin position="510"/>
        <end position="520"/>
    </location>
</feature>
<reference evidence="2" key="1">
    <citation type="journal article" date="2024" name="Gigascience">
        <title>Chromosome-level genome of the poultry shaft louse Menopon gallinae provides insight into the host-switching and adaptive evolution of parasitic lice.</title>
        <authorList>
            <person name="Xu Y."/>
            <person name="Ma L."/>
            <person name="Liu S."/>
            <person name="Liang Y."/>
            <person name="Liu Q."/>
            <person name="He Z."/>
            <person name="Tian L."/>
            <person name="Duan Y."/>
            <person name="Cai W."/>
            <person name="Li H."/>
            <person name="Song F."/>
        </authorList>
    </citation>
    <scope>NUCLEOTIDE SEQUENCE</scope>
    <source>
        <strain evidence="2">Cailab_2023a</strain>
    </source>
</reference>
<comment type="caution">
    <text evidence="2">The sequence shown here is derived from an EMBL/GenBank/DDBJ whole genome shotgun (WGS) entry which is preliminary data.</text>
</comment>
<protein>
    <submittedName>
        <fullName evidence="2">Uncharacterized protein</fullName>
    </submittedName>
</protein>
<feature type="compositionally biased region" description="Basic and acidic residues" evidence="1">
    <location>
        <begin position="93"/>
        <end position="113"/>
    </location>
</feature>
<evidence type="ECO:0000256" key="1">
    <source>
        <dbReference type="SAM" id="MobiDB-lite"/>
    </source>
</evidence>
<name>A0AAW2HLG6_9NEOP</name>
<feature type="region of interest" description="Disordered" evidence="1">
    <location>
        <begin position="89"/>
        <end position="113"/>
    </location>
</feature>
<organism evidence="2">
    <name type="scientific">Menopon gallinae</name>
    <name type="common">poultry shaft louse</name>
    <dbReference type="NCBI Taxonomy" id="328185"/>
    <lineage>
        <taxon>Eukaryota</taxon>
        <taxon>Metazoa</taxon>
        <taxon>Ecdysozoa</taxon>
        <taxon>Arthropoda</taxon>
        <taxon>Hexapoda</taxon>
        <taxon>Insecta</taxon>
        <taxon>Pterygota</taxon>
        <taxon>Neoptera</taxon>
        <taxon>Paraneoptera</taxon>
        <taxon>Psocodea</taxon>
        <taxon>Troctomorpha</taxon>
        <taxon>Phthiraptera</taxon>
        <taxon>Amblycera</taxon>
        <taxon>Menoponidae</taxon>
        <taxon>Menopon</taxon>
    </lineage>
</organism>
<evidence type="ECO:0000313" key="2">
    <source>
        <dbReference type="EMBL" id="KAL0270654.1"/>
    </source>
</evidence>
<accession>A0AAW2HLG6</accession>
<feature type="compositionally biased region" description="Low complexity" evidence="1">
    <location>
        <begin position="562"/>
        <end position="582"/>
    </location>
</feature>
<feature type="region of interest" description="Disordered" evidence="1">
    <location>
        <begin position="510"/>
        <end position="590"/>
    </location>
</feature>
<gene>
    <name evidence="2" type="ORF">PYX00_007993</name>
</gene>
<sequence>MDAIMGQCIPCGYRSTTAFGVTYLPQIKQESPDEAEIREMAAKMVEANKAKMLAAGQTQSNQAQGRMGLQNQIMAGGQASIMNYMRNNSAAKPPEKKQQPTNIPEDKKPIDEDSQRGRFGWVTLGKAFIPYIIRQGEQYCAVRMVEIKLLNKYLSYLHADIYNCTCIRSYYITDAEARILNEINVRHCDSQFGRDHFTNKDLVVRLQDASEFYNFLDVCYNKLLLSSSNPKDKCGFIRINGESVVPYTVRLNVKYVPLFYFEGETDSLKLKAEKLEGWDLAYLKFCCKVQGIRNELFASETCSVISLNDIKSYFPSGTSFEDYWPSKVIDSQLLVCSKNQNANPSWTKQPAGAVPVSATKPVAPIQRSVPVAHTPPIAGTPGPHGNLPAAVINGWAAANIINGQQYQAMVSQQNNIVRMAQAQAAQSLQNNLTLTTPSYTAGVRMRTGQPGGASYYYPQVPQMGIVQQPPPPLVRTTLSGATNSLPMGTTTAYSGANVPSALQILHTDPTRSAYTSSLHKSSQQSRSNSNQSNQVKAPPPLIPVNGTNRYGSYPGADVIDLSSSQQSQRQSQTQQNGRTSSNKDTGSGKRLIHIGEIPTSKLSNAYQVQRALVDNRMIPCINARPHISTELLMTLPDLVMSFFPNTPVIAVQKILQDVLNVNLYQGNRAQMETLMKAGKCRSETDLLPLIQVRDVMQYMPQMKYVLEHNRNGQGAKRQRTS</sequence>